<proteinExistence type="predicted"/>
<reference evidence="1" key="1">
    <citation type="journal article" date="2022" name="Plant J.">
        <title>Strategies of tolerance reflected in two North American maple genomes.</title>
        <authorList>
            <person name="McEvoy S.L."/>
            <person name="Sezen U.U."/>
            <person name="Trouern-Trend A."/>
            <person name="McMahon S.M."/>
            <person name="Schaberg P.G."/>
            <person name="Yang J."/>
            <person name="Wegrzyn J.L."/>
            <person name="Swenson N.G."/>
        </authorList>
    </citation>
    <scope>NUCLEOTIDE SEQUENCE</scope>
    <source>
        <strain evidence="1">NS2018</strain>
    </source>
</reference>
<evidence type="ECO:0000313" key="2">
    <source>
        <dbReference type="Proteomes" id="UP001168877"/>
    </source>
</evidence>
<gene>
    <name evidence="1" type="ORF">LWI29_022987</name>
</gene>
<keyword evidence="2" id="KW-1185">Reference proteome</keyword>
<dbReference type="Proteomes" id="UP001168877">
    <property type="component" value="Unassembled WGS sequence"/>
</dbReference>
<accession>A0AA39S8R6</accession>
<reference evidence="1" key="2">
    <citation type="submission" date="2023-06" db="EMBL/GenBank/DDBJ databases">
        <authorList>
            <person name="Swenson N.G."/>
            <person name="Wegrzyn J.L."/>
            <person name="Mcevoy S.L."/>
        </authorList>
    </citation>
    <scope>NUCLEOTIDE SEQUENCE</scope>
    <source>
        <strain evidence="1">NS2018</strain>
        <tissue evidence="1">Leaf</tissue>
    </source>
</reference>
<protein>
    <submittedName>
        <fullName evidence="1">Uncharacterized protein</fullName>
    </submittedName>
</protein>
<comment type="caution">
    <text evidence="1">The sequence shown here is derived from an EMBL/GenBank/DDBJ whole genome shotgun (WGS) entry which is preliminary data.</text>
</comment>
<dbReference type="EMBL" id="JAUESC010000382">
    <property type="protein sequence ID" value="KAK0587449.1"/>
    <property type="molecule type" value="Genomic_DNA"/>
</dbReference>
<name>A0AA39S8R6_ACESA</name>
<evidence type="ECO:0000313" key="1">
    <source>
        <dbReference type="EMBL" id="KAK0587449.1"/>
    </source>
</evidence>
<organism evidence="1 2">
    <name type="scientific">Acer saccharum</name>
    <name type="common">Sugar maple</name>
    <dbReference type="NCBI Taxonomy" id="4024"/>
    <lineage>
        <taxon>Eukaryota</taxon>
        <taxon>Viridiplantae</taxon>
        <taxon>Streptophyta</taxon>
        <taxon>Embryophyta</taxon>
        <taxon>Tracheophyta</taxon>
        <taxon>Spermatophyta</taxon>
        <taxon>Magnoliopsida</taxon>
        <taxon>eudicotyledons</taxon>
        <taxon>Gunneridae</taxon>
        <taxon>Pentapetalae</taxon>
        <taxon>rosids</taxon>
        <taxon>malvids</taxon>
        <taxon>Sapindales</taxon>
        <taxon>Sapindaceae</taxon>
        <taxon>Hippocastanoideae</taxon>
        <taxon>Acereae</taxon>
        <taxon>Acer</taxon>
    </lineage>
</organism>
<sequence>MVMIVISLSNSTNIQGTQASGEGECLPHTKLAKKVTSRFAGQVGSSIIGHWPRLTTSSHINRPASLDFDYLPTLNN</sequence>
<dbReference type="AlphaFoldDB" id="A0AA39S8R6"/>